<dbReference type="PANTHER" id="PTHR19143">
    <property type="entry name" value="FIBRINOGEN/TENASCIN/ANGIOPOEITIN"/>
    <property type="match status" value="1"/>
</dbReference>
<dbReference type="PROSITE" id="PS50948">
    <property type="entry name" value="PAN"/>
    <property type="match status" value="1"/>
</dbReference>
<dbReference type="Gene3D" id="3.90.215.10">
    <property type="entry name" value="Gamma Fibrinogen, chain A, domain 1"/>
    <property type="match status" value="1"/>
</dbReference>
<feature type="chain" id="PRO_5034967129" evidence="2">
    <location>
        <begin position="25"/>
        <end position="355"/>
    </location>
</feature>
<evidence type="ECO:0000313" key="6">
    <source>
        <dbReference type="RefSeq" id="XP_022107435.1"/>
    </source>
</evidence>
<dbReference type="InterPro" id="IPR003609">
    <property type="entry name" value="Pan_app"/>
</dbReference>
<reference evidence="6" key="1">
    <citation type="submission" date="2025-08" db="UniProtKB">
        <authorList>
            <consortium name="RefSeq"/>
        </authorList>
    </citation>
    <scope>IDENTIFICATION</scope>
</reference>
<dbReference type="PROSITE" id="PS51406">
    <property type="entry name" value="FIBRINOGEN_C_2"/>
    <property type="match status" value="1"/>
</dbReference>
<dbReference type="InterPro" id="IPR036056">
    <property type="entry name" value="Fibrinogen-like_C"/>
</dbReference>
<dbReference type="RefSeq" id="XP_022107435.1">
    <property type="nucleotide sequence ID" value="XM_022251743.1"/>
</dbReference>
<dbReference type="Pfam" id="PF00147">
    <property type="entry name" value="Fibrinogen_C"/>
    <property type="match status" value="1"/>
</dbReference>
<dbReference type="SUPFAM" id="SSF56496">
    <property type="entry name" value="Fibrinogen C-terminal domain-like"/>
    <property type="match status" value="1"/>
</dbReference>
<dbReference type="AlphaFoldDB" id="A0A8B7ZRC6"/>
<keyword evidence="1" id="KW-1015">Disulfide bond</keyword>
<proteinExistence type="predicted"/>
<dbReference type="FunFam" id="3.90.215.10:FF:000001">
    <property type="entry name" value="Tenascin isoform 1"/>
    <property type="match status" value="1"/>
</dbReference>
<dbReference type="NCBIfam" id="NF040941">
    <property type="entry name" value="GGGWT_bact"/>
    <property type="match status" value="1"/>
</dbReference>
<feature type="domain" description="Apple" evidence="3">
    <location>
        <begin position="27"/>
        <end position="107"/>
    </location>
</feature>
<name>A0A8B7ZRC6_ACAPL</name>
<evidence type="ECO:0000256" key="1">
    <source>
        <dbReference type="ARBA" id="ARBA00023157"/>
    </source>
</evidence>
<dbReference type="Pfam" id="PF00024">
    <property type="entry name" value="PAN_1"/>
    <property type="match status" value="1"/>
</dbReference>
<dbReference type="PANTHER" id="PTHR19143:SF458">
    <property type="entry name" value="FIBRINOGEN C-TERMINAL DOMAIN-CONTAINING PROTEIN-RELATED"/>
    <property type="match status" value="1"/>
</dbReference>
<protein>
    <submittedName>
        <fullName evidence="6">Ficolin-2-like isoform X1</fullName>
    </submittedName>
</protein>
<accession>A0A8B7ZRC6</accession>
<feature type="domain" description="Fibrinogen C-terminal" evidence="4">
    <location>
        <begin position="133"/>
        <end position="355"/>
    </location>
</feature>
<feature type="signal peptide" evidence="2">
    <location>
        <begin position="1"/>
        <end position="24"/>
    </location>
</feature>
<dbReference type="KEGG" id="aplc:110988346"/>
<dbReference type="GO" id="GO:0005615">
    <property type="term" value="C:extracellular space"/>
    <property type="evidence" value="ECO:0007669"/>
    <property type="project" value="TreeGrafter"/>
</dbReference>
<gene>
    <name evidence="6" type="primary">LOC110988346</name>
</gene>
<dbReference type="Proteomes" id="UP000694845">
    <property type="component" value="Unplaced"/>
</dbReference>
<keyword evidence="2" id="KW-0732">Signal</keyword>
<dbReference type="CDD" id="cd00087">
    <property type="entry name" value="FReD"/>
    <property type="match status" value="1"/>
</dbReference>
<sequence length="355" mass="40263">MKLYACFKVFGLTLIFVPISFASGYQCNPFPKSLYAAENRALHGFVYARRLVRSRVVCGRDCSMDKQCKSFNFNDCNLTCELNLVTRQEHPGDFSASQGSVYFDDDGNTPLYSLPDTDGCLISDAIPPPTPSVTPLTLPKDCSEAFANGVTADGVYTVQPVDDEGPFSVYCDMKTDAGGWTQVFQRRQDGSVDFYRDWVSYRQGFGDLNGEFWLGNDNLHRLTAQGVYRLRVDLEDFENNTAYAVYNTFRVADGRNNYRLRVARYSGTAGNSLARLQRVRPAFSTKDRDNDSDDTKNCAVTYSGAWWYRSCHSSNLNGMYLRGWTGLHAQGIIWFHWKGNRYSLKRTEMKIKYKG</sequence>
<keyword evidence="5" id="KW-1185">Reference proteome</keyword>
<dbReference type="InterPro" id="IPR014716">
    <property type="entry name" value="Fibrinogen_a/b/g_C_1"/>
</dbReference>
<dbReference type="GeneID" id="110988346"/>
<dbReference type="OrthoDB" id="7735550at2759"/>
<evidence type="ECO:0000313" key="5">
    <source>
        <dbReference type="Proteomes" id="UP000694845"/>
    </source>
</evidence>
<dbReference type="InterPro" id="IPR050373">
    <property type="entry name" value="Fibrinogen_C-term_domain"/>
</dbReference>
<dbReference type="InterPro" id="IPR020837">
    <property type="entry name" value="Fibrinogen_CS"/>
</dbReference>
<organism evidence="5 6">
    <name type="scientific">Acanthaster planci</name>
    <name type="common">Crown-of-thorns starfish</name>
    <dbReference type="NCBI Taxonomy" id="133434"/>
    <lineage>
        <taxon>Eukaryota</taxon>
        <taxon>Metazoa</taxon>
        <taxon>Echinodermata</taxon>
        <taxon>Eleutherozoa</taxon>
        <taxon>Asterozoa</taxon>
        <taxon>Asteroidea</taxon>
        <taxon>Valvatacea</taxon>
        <taxon>Valvatida</taxon>
        <taxon>Acanthasteridae</taxon>
        <taxon>Acanthaster</taxon>
    </lineage>
</organism>
<evidence type="ECO:0000259" key="3">
    <source>
        <dbReference type="PROSITE" id="PS50948"/>
    </source>
</evidence>
<dbReference type="InterPro" id="IPR002181">
    <property type="entry name" value="Fibrinogen_a/b/g_C_dom"/>
</dbReference>
<dbReference type="Gene3D" id="4.10.530.10">
    <property type="entry name" value="Gamma-fibrinogen Carboxyl Terminal Fragment, domain 2"/>
    <property type="match status" value="1"/>
</dbReference>
<evidence type="ECO:0000259" key="4">
    <source>
        <dbReference type="PROSITE" id="PS51406"/>
    </source>
</evidence>
<dbReference type="PROSITE" id="PS00514">
    <property type="entry name" value="FIBRINOGEN_C_1"/>
    <property type="match status" value="1"/>
</dbReference>
<dbReference type="SMART" id="SM00186">
    <property type="entry name" value="FBG"/>
    <property type="match status" value="1"/>
</dbReference>
<dbReference type="SUPFAM" id="SSF57414">
    <property type="entry name" value="Hairpin loop containing domain-like"/>
    <property type="match status" value="1"/>
</dbReference>
<evidence type="ECO:0000256" key="2">
    <source>
        <dbReference type="SAM" id="SignalP"/>
    </source>
</evidence>